<comment type="similarity">
    <text evidence="1">Belongs to the LysR transcriptional regulatory family.</text>
</comment>
<evidence type="ECO:0000259" key="5">
    <source>
        <dbReference type="PROSITE" id="PS50931"/>
    </source>
</evidence>
<keyword evidence="4" id="KW-0804">Transcription</keyword>
<dbReference type="InterPro" id="IPR005119">
    <property type="entry name" value="LysR_subst-bd"/>
</dbReference>
<dbReference type="SUPFAM" id="SSF46785">
    <property type="entry name" value="Winged helix' DNA-binding domain"/>
    <property type="match status" value="1"/>
</dbReference>
<dbReference type="PROSITE" id="PS50931">
    <property type="entry name" value="HTH_LYSR"/>
    <property type="match status" value="1"/>
</dbReference>
<dbReference type="InterPro" id="IPR000847">
    <property type="entry name" value="LysR_HTH_N"/>
</dbReference>
<dbReference type="InterPro" id="IPR036388">
    <property type="entry name" value="WH-like_DNA-bd_sf"/>
</dbReference>
<reference evidence="7" key="1">
    <citation type="journal article" date="2019" name="Int. J. Syst. Evol. Microbiol.">
        <title>The Global Catalogue of Microorganisms (GCM) 10K type strain sequencing project: providing services to taxonomists for standard genome sequencing and annotation.</title>
        <authorList>
            <consortium name="The Broad Institute Genomics Platform"/>
            <consortium name="The Broad Institute Genome Sequencing Center for Infectious Disease"/>
            <person name="Wu L."/>
            <person name="Ma J."/>
        </authorList>
    </citation>
    <scope>NUCLEOTIDE SEQUENCE [LARGE SCALE GENOMIC DNA]</scope>
    <source>
        <strain evidence="7">CGMCC 1.19062</strain>
    </source>
</reference>
<dbReference type="RefSeq" id="WP_379878311.1">
    <property type="nucleotide sequence ID" value="NZ_JBHUIP010000016.1"/>
</dbReference>
<dbReference type="EMBL" id="JBHUIP010000016">
    <property type="protein sequence ID" value="MFD2265139.1"/>
    <property type="molecule type" value="Genomic_DNA"/>
</dbReference>
<dbReference type="PANTHER" id="PTHR30537">
    <property type="entry name" value="HTH-TYPE TRANSCRIPTIONAL REGULATOR"/>
    <property type="match status" value="1"/>
</dbReference>
<evidence type="ECO:0000313" key="7">
    <source>
        <dbReference type="Proteomes" id="UP001597295"/>
    </source>
</evidence>
<evidence type="ECO:0000256" key="3">
    <source>
        <dbReference type="ARBA" id="ARBA00023125"/>
    </source>
</evidence>
<keyword evidence="3" id="KW-0238">DNA-binding</keyword>
<dbReference type="Gene3D" id="1.10.10.10">
    <property type="entry name" value="Winged helix-like DNA-binding domain superfamily/Winged helix DNA-binding domain"/>
    <property type="match status" value="1"/>
</dbReference>
<dbReference type="Proteomes" id="UP001597295">
    <property type="component" value="Unassembled WGS sequence"/>
</dbReference>
<proteinExistence type="inferred from homology"/>
<protein>
    <submittedName>
        <fullName evidence="6">LysR family transcriptional regulator</fullName>
    </submittedName>
</protein>
<keyword evidence="2" id="KW-0805">Transcription regulation</keyword>
<dbReference type="Pfam" id="PF00126">
    <property type="entry name" value="HTH_1"/>
    <property type="match status" value="1"/>
</dbReference>
<organism evidence="6 7">
    <name type="scientific">Lacibacterium aquatile</name>
    <dbReference type="NCBI Taxonomy" id="1168082"/>
    <lineage>
        <taxon>Bacteria</taxon>
        <taxon>Pseudomonadati</taxon>
        <taxon>Pseudomonadota</taxon>
        <taxon>Alphaproteobacteria</taxon>
        <taxon>Rhodospirillales</taxon>
        <taxon>Rhodospirillaceae</taxon>
    </lineage>
</organism>
<dbReference type="InterPro" id="IPR058163">
    <property type="entry name" value="LysR-type_TF_proteobact-type"/>
</dbReference>
<dbReference type="Gene3D" id="3.40.190.10">
    <property type="entry name" value="Periplasmic binding protein-like II"/>
    <property type="match status" value="2"/>
</dbReference>
<keyword evidence="7" id="KW-1185">Reference proteome</keyword>
<evidence type="ECO:0000256" key="4">
    <source>
        <dbReference type="ARBA" id="ARBA00023163"/>
    </source>
</evidence>
<accession>A0ABW5DZC8</accession>
<evidence type="ECO:0000313" key="6">
    <source>
        <dbReference type="EMBL" id="MFD2265139.1"/>
    </source>
</evidence>
<dbReference type="PRINTS" id="PR00039">
    <property type="entry name" value="HTHLYSR"/>
</dbReference>
<evidence type="ECO:0000256" key="2">
    <source>
        <dbReference type="ARBA" id="ARBA00023015"/>
    </source>
</evidence>
<feature type="domain" description="HTH lysR-type" evidence="5">
    <location>
        <begin position="9"/>
        <end position="66"/>
    </location>
</feature>
<gene>
    <name evidence="6" type="ORF">ACFSM5_19710</name>
</gene>
<name>A0ABW5DZC8_9PROT</name>
<comment type="caution">
    <text evidence="6">The sequence shown here is derived from an EMBL/GenBank/DDBJ whole genome shotgun (WGS) entry which is preliminary data.</text>
</comment>
<dbReference type="Pfam" id="PF03466">
    <property type="entry name" value="LysR_substrate"/>
    <property type="match status" value="1"/>
</dbReference>
<dbReference type="InterPro" id="IPR036390">
    <property type="entry name" value="WH_DNA-bd_sf"/>
</dbReference>
<evidence type="ECO:0000256" key="1">
    <source>
        <dbReference type="ARBA" id="ARBA00009437"/>
    </source>
</evidence>
<dbReference type="PANTHER" id="PTHR30537:SF79">
    <property type="entry name" value="TRANSCRIPTIONAL REGULATOR-RELATED"/>
    <property type="match status" value="1"/>
</dbReference>
<dbReference type="SUPFAM" id="SSF53850">
    <property type="entry name" value="Periplasmic binding protein-like II"/>
    <property type="match status" value="1"/>
</dbReference>
<sequence>MTHTSFQLPPLDSLRAFEAAARAGSFSGAAEAANMTHGSISRQVAKLEQWLGLKLFERQARGVELTTDGQRLLERTREAFALIADTSDRWIEPRGTEVVRLTSLQSVCGLWLMPRLTQLETGNPALRIVLRVDGRMSDMEEDGMELAVRCGRGSVPGRVSVKLSEEWCYPVANPEMAAKIGDGDPERLLAYPLIHDSDASGWRAWFAAQGLDYQPRPKDRRFDDYNIVLDAAAHGLGIALSRPMLAEAALASGRVVQIDDRTALNPNSYWLDRPIRPLRPGAAALAERIGAAAGLNPAHMAVFLRNVR</sequence>